<comment type="caution">
    <text evidence="4">The sequence shown here is derived from an EMBL/GenBank/DDBJ whole genome shotgun (WGS) entry which is preliminary data.</text>
</comment>
<dbReference type="Gene3D" id="3.40.630.30">
    <property type="match status" value="1"/>
</dbReference>
<name>A0A9X4FAY6_9VIBR</name>
<dbReference type="PANTHER" id="PTHR43800:SF1">
    <property type="entry name" value="PEPTIDYL-LYSINE N-ACETYLTRANSFERASE YJAB"/>
    <property type="match status" value="1"/>
</dbReference>
<dbReference type="RefSeq" id="WP_176314069.1">
    <property type="nucleotide sequence ID" value="NZ_JAKNAR010000066.1"/>
</dbReference>
<evidence type="ECO:0000259" key="3">
    <source>
        <dbReference type="PROSITE" id="PS51186"/>
    </source>
</evidence>
<keyword evidence="1" id="KW-0808">Transferase</keyword>
<reference evidence="4" key="1">
    <citation type="submission" date="2022-02" db="EMBL/GenBank/DDBJ databases">
        <title>Emergence and expansion in Europe of a Vibrio aestuarianus clonal complex pathogenic for oysters.</title>
        <authorList>
            <person name="Mesnil A."/>
            <person name="Travers M.-A."/>
        </authorList>
    </citation>
    <scope>NUCLEOTIDE SEQUENCE</scope>
    <source>
        <strain evidence="4">19_064_15T1</strain>
    </source>
</reference>
<dbReference type="InterPro" id="IPR000182">
    <property type="entry name" value="GNAT_dom"/>
</dbReference>
<sequence length="169" mass="19372">MNKLNSLHSTTDSYMKQKEMTELHFEVLPPIKLPLIKRIYKDHYPSAKAKKDELCIVGAINGTICTVVRFRSIEQYRLLTGMLVVPVHRGQGVGSQLLGYCESHILTSQDYCFAYSHLESFYCAHGFRTLAPNEIPQSLMQLLERYLRSGKDLIPMRYMGKASENNQLL</sequence>
<proteinExistence type="predicted"/>
<accession>A0A9X4FAY6</accession>
<evidence type="ECO:0000256" key="1">
    <source>
        <dbReference type="ARBA" id="ARBA00022679"/>
    </source>
</evidence>
<organism evidence="4 5">
    <name type="scientific">Vibrio aestuarianus</name>
    <dbReference type="NCBI Taxonomy" id="28171"/>
    <lineage>
        <taxon>Bacteria</taxon>
        <taxon>Pseudomonadati</taxon>
        <taxon>Pseudomonadota</taxon>
        <taxon>Gammaproteobacteria</taxon>
        <taxon>Vibrionales</taxon>
        <taxon>Vibrionaceae</taxon>
        <taxon>Vibrio</taxon>
    </lineage>
</organism>
<dbReference type="InterPro" id="IPR016181">
    <property type="entry name" value="Acyl_CoA_acyltransferase"/>
</dbReference>
<dbReference type="GO" id="GO:0016747">
    <property type="term" value="F:acyltransferase activity, transferring groups other than amino-acyl groups"/>
    <property type="evidence" value="ECO:0007669"/>
    <property type="project" value="InterPro"/>
</dbReference>
<dbReference type="CDD" id="cd04301">
    <property type="entry name" value="NAT_SF"/>
    <property type="match status" value="1"/>
</dbReference>
<evidence type="ECO:0000313" key="4">
    <source>
        <dbReference type="EMBL" id="MDE1348281.1"/>
    </source>
</evidence>
<dbReference type="EMBL" id="JAKNAX010000099">
    <property type="protein sequence ID" value="MDE1348281.1"/>
    <property type="molecule type" value="Genomic_DNA"/>
</dbReference>
<dbReference type="Proteomes" id="UP001140978">
    <property type="component" value="Unassembled WGS sequence"/>
</dbReference>
<evidence type="ECO:0000313" key="5">
    <source>
        <dbReference type="Proteomes" id="UP001140978"/>
    </source>
</evidence>
<keyword evidence="2" id="KW-0012">Acyltransferase</keyword>
<dbReference type="SUPFAM" id="SSF55729">
    <property type="entry name" value="Acyl-CoA N-acyltransferases (Nat)"/>
    <property type="match status" value="1"/>
</dbReference>
<dbReference type="PANTHER" id="PTHR43800">
    <property type="entry name" value="PEPTIDYL-LYSINE N-ACETYLTRANSFERASE YJAB"/>
    <property type="match status" value="1"/>
</dbReference>
<dbReference type="Pfam" id="PF13508">
    <property type="entry name" value="Acetyltransf_7"/>
    <property type="match status" value="1"/>
</dbReference>
<gene>
    <name evidence="4" type="ORF">L9X51_18040</name>
</gene>
<protein>
    <submittedName>
        <fullName evidence="4">GNAT family N-acetyltransferase</fullName>
    </submittedName>
</protein>
<evidence type="ECO:0000256" key="2">
    <source>
        <dbReference type="ARBA" id="ARBA00023315"/>
    </source>
</evidence>
<dbReference type="AlphaFoldDB" id="A0A9X4FAY6"/>
<dbReference type="PROSITE" id="PS51186">
    <property type="entry name" value="GNAT"/>
    <property type="match status" value="1"/>
</dbReference>
<feature type="domain" description="N-acetyltransferase" evidence="3">
    <location>
        <begin position="7"/>
        <end position="148"/>
    </location>
</feature>